<dbReference type="Pfam" id="PF09344">
    <property type="entry name" value="Cas_CT1975"/>
    <property type="match status" value="1"/>
</dbReference>
<evidence type="ECO:0000313" key="1">
    <source>
        <dbReference type="EMBL" id="PKZ16859.1"/>
    </source>
</evidence>
<protein>
    <submittedName>
        <fullName evidence="1">Type I-E CRISPR-associated protein Cas7/Cse4/CasC</fullName>
    </submittedName>
</protein>
<dbReference type="AlphaFoldDB" id="A0A2I1M9V5"/>
<dbReference type="NCBIfam" id="TIGR01869">
    <property type="entry name" value="casC_Cse4"/>
    <property type="match status" value="1"/>
</dbReference>
<organism evidence="1 2">
    <name type="scientific">Anaerococcus octavius</name>
    <dbReference type="NCBI Taxonomy" id="54007"/>
    <lineage>
        <taxon>Bacteria</taxon>
        <taxon>Bacillati</taxon>
        <taxon>Bacillota</taxon>
        <taxon>Tissierellia</taxon>
        <taxon>Tissierellales</taxon>
        <taxon>Peptoniphilaceae</taxon>
        <taxon>Anaerococcus</taxon>
    </lineage>
</organism>
<dbReference type="RefSeq" id="WP_101539958.1">
    <property type="nucleotide sequence ID" value="NZ_PKGS01000002.1"/>
</dbReference>
<accession>A0A2I1M9V5</accession>
<proteinExistence type="predicted"/>
<dbReference type="EMBL" id="PKGS01000002">
    <property type="protein sequence ID" value="PKZ16859.1"/>
    <property type="molecule type" value="Genomic_DNA"/>
</dbReference>
<keyword evidence="2" id="KW-1185">Reference proteome</keyword>
<reference evidence="1 2" key="1">
    <citation type="submission" date="2017-12" db="EMBL/GenBank/DDBJ databases">
        <title>Phylogenetic diversity of female urinary microbiome.</title>
        <authorList>
            <person name="Thomas-White K."/>
            <person name="Wolfe A.J."/>
        </authorList>
    </citation>
    <scope>NUCLEOTIDE SEQUENCE [LARGE SCALE GENOMIC DNA]</scope>
    <source>
        <strain evidence="1 2">UMB0119</strain>
    </source>
</reference>
<sequence>MSNNRLFLDVHAIQTLPPSNINRDDTGSPKTCQYGGVKRARVSSQSWKRAMRTYFIDNVDRSYYGLRTNKSIKSIAEKLVGLDISLGENAENIVLNYLSGLGHGSNNKPKGLTFEFNKNTQEYITESLLFLSNNQIQELANIIYSDINSKKKNKNISKELSIAINSNLSADIALFGRMVASAPKFNVDASSQVAHAISTHSVDTEFDFFTAVDDLAPEENAGAGMLGTVEFNSSTLYRYANVAIHELYKQLENKEAVLNTGKLFVKSFTNSLPTGKVNTFANQTLPQFVMVTLRDDRPVNLVSAFENPIRSNEGYVEKSVNALLNENKKIEKFVNKAQKTFILDLNNYNFSYDDIENENSLNELIDDLGNFLDTELSNW</sequence>
<dbReference type="Proteomes" id="UP000234335">
    <property type="component" value="Unassembled WGS sequence"/>
</dbReference>
<comment type="caution">
    <text evidence="1">The sequence shown here is derived from an EMBL/GenBank/DDBJ whole genome shotgun (WGS) entry which is preliminary data.</text>
</comment>
<gene>
    <name evidence="1" type="primary">cas7e</name>
    <name evidence="1" type="ORF">CYJ34_03475</name>
</gene>
<dbReference type="InterPro" id="IPR010148">
    <property type="entry name" value="CRISPR-assoc_prot_CT1975"/>
</dbReference>
<evidence type="ECO:0000313" key="2">
    <source>
        <dbReference type="Proteomes" id="UP000234335"/>
    </source>
</evidence>
<name>A0A2I1M9V5_9FIRM</name>